<dbReference type="Gene3D" id="1.10.10.60">
    <property type="entry name" value="Homeodomain-like"/>
    <property type="match status" value="1"/>
</dbReference>
<dbReference type="SUPFAM" id="SSF46689">
    <property type="entry name" value="Homeodomain-like"/>
    <property type="match status" value="1"/>
</dbReference>
<protein>
    <submittedName>
        <fullName evidence="6">Homeobox domain-containing protein</fullName>
    </submittedName>
</protein>
<feature type="region of interest" description="Disordered" evidence="3">
    <location>
        <begin position="146"/>
        <end position="165"/>
    </location>
</feature>
<organism evidence="5 6">
    <name type="scientific">Heterorhabditis bacteriophora</name>
    <name type="common">Entomopathogenic nematode worm</name>
    <dbReference type="NCBI Taxonomy" id="37862"/>
    <lineage>
        <taxon>Eukaryota</taxon>
        <taxon>Metazoa</taxon>
        <taxon>Ecdysozoa</taxon>
        <taxon>Nematoda</taxon>
        <taxon>Chromadorea</taxon>
        <taxon>Rhabditida</taxon>
        <taxon>Rhabditina</taxon>
        <taxon>Rhabditomorpha</taxon>
        <taxon>Strongyloidea</taxon>
        <taxon>Heterorhabditidae</taxon>
        <taxon>Heterorhabditis</taxon>
    </lineage>
</organism>
<feature type="DNA-binding region" description="Homeobox" evidence="2">
    <location>
        <begin position="31"/>
        <end position="42"/>
    </location>
</feature>
<dbReference type="PROSITE" id="PS50071">
    <property type="entry name" value="HOMEOBOX_2"/>
    <property type="match status" value="1"/>
</dbReference>
<name>A0A1I7XH74_HETBA</name>
<dbReference type="AlphaFoldDB" id="A0A1I7XH74"/>
<sequence length="165" mass="18324">MAITKTLATNISYTSILKDFTASLSDSFVWFQNRRAKYRRQEKQDNPIVEMPAVKQGQIPSWSWMAQQNNNNEEFAPAFPPFDQKPFFTDLKPSFMYMPGYPPFHNGGFGTGIPPGLNTVGLPSPAQFPPSAVSASFPVLPGYPSENHHQVVPDHHGLDGFHASA</sequence>
<keyword evidence="5" id="KW-1185">Reference proteome</keyword>
<dbReference type="InterPro" id="IPR001356">
    <property type="entry name" value="HD"/>
</dbReference>
<comment type="subcellular location">
    <subcellularLocation>
        <location evidence="1 2">Nucleus</location>
    </subcellularLocation>
</comment>
<dbReference type="GO" id="GO:0003677">
    <property type="term" value="F:DNA binding"/>
    <property type="evidence" value="ECO:0007669"/>
    <property type="project" value="UniProtKB-UniRule"/>
</dbReference>
<dbReference type="WBParaSite" id="Hba_17036">
    <property type="protein sequence ID" value="Hba_17036"/>
    <property type="gene ID" value="Hba_17036"/>
</dbReference>
<evidence type="ECO:0000256" key="2">
    <source>
        <dbReference type="PROSITE-ProRule" id="PRU00108"/>
    </source>
</evidence>
<evidence type="ECO:0000313" key="6">
    <source>
        <dbReference type="WBParaSite" id="Hba_17036"/>
    </source>
</evidence>
<keyword evidence="2" id="KW-0539">Nucleus</keyword>
<keyword evidence="2" id="KW-0238">DNA-binding</keyword>
<keyword evidence="2" id="KW-0371">Homeobox</keyword>
<proteinExistence type="predicted"/>
<accession>A0A1I7XH74</accession>
<evidence type="ECO:0000259" key="4">
    <source>
        <dbReference type="PROSITE" id="PS50071"/>
    </source>
</evidence>
<dbReference type="GO" id="GO:0005634">
    <property type="term" value="C:nucleus"/>
    <property type="evidence" value="ECO:0007669"/>
    <property type="project" value="UniProtKB-SubCell"/>
</dbReference>
<dbReference type="Proteomes" id="UP000095283">
    <property type="component" value="Unplaced"/>
</dbReference>
<dbReference type="CDD" id="cd00086">
    <property type="entry name" value="homeodomain"/>
    <property type="match status" value="1"/>
</dbReference>
<feature type="domain" description="Homeobox" evidence="4">
    <location>
        <begin position="29"/>
        <end position="41"/>
    </location>
</feature>
<feature type="compositionally biased region" description="Basic and acidic residues" evidence="3">
    <location>
        <begin position="146"/>
        <end position="159"/>
    </location>
</feature>
<evidence type="ECO:0000256" key="1">
    <source>
        <dbReference type="ARBA" id="ARBA00004123"/>
    </source>
</evidence>
<dbReference type="InterPro" id="IPR009057">
    <property type="entry name" value="Homeodomain-like_sf"/>
</dbReference>
<evidence type="ECO:0000256" key="3">
    <source>
        <dbReference type="SAM" id="MobiDB-lite"/>
    </source>
</evidence>
<evidence type="ECO:0000313" key="5">
    <source>
        <dbReference type="Proteomes" id="UP000095283"/>
    </source>
</evidence>
<reference evidence="6" key="1">
    <citation type="submission" date="2016-11" db="UniProtKB">
        <authorList>
            <consortium name="WormBaseParasite"/>
        </authorList>
    </citation>
    <scope>IDENTIFICATION</scope>
</reference>